<keyword evidence="5" id="KW-1000">Mitochondrion outer membrane</keyword>
<protein>
    <submittedName>
        <fullName evidence="10">TOM7 family protein</fullName>
    </submittedName>
</protein>
<keyword evidence="4" id="KW-0812">Transmembrane</keyword>
<evidence type="ECO:0000256" key="4">
    <source>
        <dbReference type="ARBA" id="ARBA00022692"/>
    </source>
</evidence>
<dbReference type="GO" id="GO:0030150">
    <property type="term" value="P:protein import into mitochondrial matrix"/>
    <property type="evidence" value="ECO:0007669"/>
    <property type="project" value="InterPro"/>
</dbReference>
<dbReference type="Pfam" id="PF08038">
    <property type="entry name" value="Tom7"/>
    <property type="match status" value="1"/>
</dbReference>
<keyword evidence="11" id="KW-1185">Reference proteome</keyword>
<dbReference type="EMBL" id="JAGRRH010000009">
    <property type="protein sequence ID" value="KAG7364197.1"/>
    <property type="molecule type" value="Genomic_DNA"/>
</dbReference>
<evidence type="ECO:0000256" key="1">
    <source>
        <dbReference type="ARBA" id="ARBA00004572"/>
    </source>
</evidence>
<comment type="similarity">
    <text evidence="2">Belongs to the Tom7 family.</text>
</comment>
<reference evidence="10" key="2">
    <citation type="submission" date="2021-04" db="EMBL/GenBank/DDBJ databases">
        <authorList>
            <person name="Podell S."/>
        </authorList>
    </citation>
    <scope>NUCLEOTIDE SEQUENCE</scope>
    <source>
        <strain evidence="10">Hildebrandi</strain>
    </source>
</reference>
<sequence length="91" mass="10374">MNLLLSDSEHIFVNCKTKTSRCIMPVPRRRQSSRGLVVASPAALLSNLLNIDYIFQRSKTLLYYGFTPMVIYIGMTTEPSPASWFDLINIF</sequence>
<dbReference type="Proteomes" id="UP000693970">
    <property type="component" value="Unassembled WGS sequence"/>
</dbReference>
<keyword evidence="7" id="KW-1133">Transmembrane helix</keyword>
<reference evidence="10" key="1">
    <citation type="journal article" date="2021" name="Sci. Rep.">
        <title>Diploid genomic architecture of Nitzschia inconspicua, an elite biomass production diatom.</title>
        <authorList>
            <person name="Oliver A."/>
            <person name="Podell S."/>
            <person name="Pinowska A."/>
            <person name="Traller J.C."/>
            <person name="Smith S.R."/>
            <person name="McClure R."/>
            <person name="Beliaev A."/>
            <person name="Bohutskyi P."/>
            <person name="Hill E.A."/>
            <person name="Rabines A."/>
            <person name="Zheng H."/>
            <person name="Allen L.Z."/>
            <person name="Kuo A."/>
            <person name="Grigoriev I.V."/>
            <person name="Allen A.E."/>
            <person name="Hazlebeck D."/>
            <person name="Allen E.E."/>
        </authorList>
    </citation>
    <scope>NUCLEOTIDE SEQUENCE</scope>
    <source>
        <strain evidence="10">Hildebrandi</strain>
    </source>
</reference>
<keyword evidence="9" id="KW-0472">Membrane</keyword>
<evidence type="ECO:0000256" key="6">
    <source>
        <dbReference type="ARBA" id="ARBA00022927"/>
    </source>
</evidence>
<name>A0A9K3PY56_9STRA</name>
<evidence type="ECO:0000313" key="10">
    <source>
        <dbReference type="EMBL" id="KAG7364197.1"/>
    </source>
</evidence>
<dbReference type="GO" id="GO:0005742">
    <property type="term" value="C:mitochondrial outer membrane translocase complex"/>
    <property type="evidence" value="ECO:0007669"/>
    <property type="project" value="InterPro"/>
</dbReference>
<dbReference type="AlphaFoldDB" id="A0A9K3PY56"/>
<keyword evidence="6" id="KW-0653">Protein transport</keyword>
<dbReference type="InterPro" id="IPR012621">
    <property type="entry name" value="Tom7"/>
</dbReference>
<comment type="caution">
    <text evidence="10">The sequence shown here is derived from an EMBL/GenBank/DDBJ whole genome shotgun (WGS) entry which is preliminary data.</text>
</comment>
<dbReference type="OrthoDB" id="40396at2759"/>
<evidence type="ECO:0000256" key="9">
    <source>
        <dbReference type="ARBA" id="ARBA00023136"/>
    </source>
</evidence>
<gene>
    <name evidence="10" type="ORF">IV203_037399</name>
</gene>
<comment type="subcellular location">
    <subcellularLocation>
        <location evidence="1">Mitochondrion outer membrane</location>
        <topology evidence="1">Single-pass membrane protein</topology>
    </subcellularLocation>
</comment>
<evidence type="ECO:0000256" key="8">
    <source>
        <dbReference type="ARBA" id="ARBA00023128"/>
    </source>
</evidence>
<proteinExistence type="inferred from homology"/>
<evidence type="ECO:0000256" key="3">
    <source>
        <dbReference type="ARBA" id="ARBA00022448"/>
    </source>
</evidence>
<evidence type="ECO:0000313" key="11">
    <source>
        <dbReference type="Proteomes" id="UP000693970"/>
    </source>
</evidence>
<keyword evidence="8" id="KW-0496">Mitochondrion</keyword>
<keyword evidence="3" id="KW-0813">Transport</keyword>
<organism evidence="10 11">
    <name type="scientific">Nitzschia inconspicua</name>
    <dbReference type="NCBI Taxonomy" id="303405"/>
    <lineage>
        <taxon>Eukaryota</taxon>
        <taxon>Sar</taxon>
        <taxon>Stramenopiles</taxon>
        <taxon>Ochrophyta</taxon>
        <taxon>Bacillariophyta</taxon>
        <taxon>Bacillariophyceae</taxon>
        <taxon>Bacillariophycidae</taxon>
        <taxon>Bacillariales</taxon>
        <taxon>Bacillariaceae</taxon>
        <taxon>Nitzschia</taxon>
    </lineage>
</organism>
<evidence type="ECO:0000256" key="5">
    <source>
        <dbReference type="ARBA" id="ARBA00022787"/>
    </source>
</evidence>
<evidence type="ECO:0000256" key="2">
    <source>
        <dbReference type="ARBA" id="ARBA00010917"/>
    </source>
</evidence>
<evidence type="ECO:0000256" key="7">
    <source>
        <dbReference type="ARBA" id="ARBA00022989"/>
    </source>
</evidence>
<accession>A0A9K3PY56</accession>